<comment type="caution">
    <text evidence="1">The sequence shown here is derived from an EMBL/GenBank/DDBJ whole genome shotgun (WGS) entry which is preliminary data.</text>
</comment>
<organism evidence="1 2">
    <name type="scientific">Erysiphe pulchra</name>
    <dbReference type="NCBI Taxonomy" id="225359"/>
    <lineage>
        <taxon>Eukaryota</taxon>
        <taxon>Fungi</taxon>
        <taxon>Dikarya</taxon>
        <taxon>Ascomycota</taxon>
        <taxon>Pezizomycotina</taxon>
        <taxon>Leotiomycetes</taxon>
        <taxon>Erysiphales</taxon>
        <taxon>Erysiphaceae</taxon>
        <taxon>Erysiphe</taxon>
    </lineage>
</organism>
<keyword evidence="2" id="KW-1185">Reference proteome</keyword>
<gene>
    <name evidence="1" type="ORF">EPUL_004195</name>
</gene>
<protein>
    <submittedName>
        <fullName evidence="1">Uncharacterized protein</fullName>
    </submittedName>
</protein>
<evidence type="ECO:0000313" key="1">
    <source>
        <dbReference type="EMBL" id="POS84166.1"/>
    </source>
</evidence>
<dbReference type="AlphaFoldDB" id="A0A2S4PQ67"/>
<evidence type="ECO:0000313" key="2">
    <source>
        <dbReference type="Proteomes" id="UP000237438"/>
    </source>
</evidence>
<sequence length="102" mass="11168">MEKPLHYPFGHQTSPTGHEQYVFFGVPTTVKNISVKKSLTQCENTLASITAATVPESHDAFSALVLDSLVIAQAHVFHICALLNALIDADHQKENTQNVQPD</sequence>
<dbReference type="EMBL" id="PEDP01001146">
    <property type="protein sequence ID" value="POS84166.1"/>
    <property type="molecule type" value="Genomic_DNA"/>
</dbReference>
<dbReference type="Proteomes" id="UP000237438">
    <property type="component" value="Unassembled WGS sequence"/>
</dbReference>
<name>A0A2S4PQ67_9PEZI</name>
<reference evidence="1 2" key="1">
    <citation type="submission" date="2017-10" db="EMBL/GenBank/DDBJ databases">
        <title>Development of genomic resources for the powdery mildew, Erysiphe pulchra.</title>
        <authorList>
            <person name="Wadl P.A."/>
            <person name="Mack B.M."/>
            <person name="Moore G."/>
            <person name="Beltz S.B."/>
        </authorList>
    </citation>
    <scope>NUCLEOTIDE SEQUENCE [LARGE SCALE GENOMIC DNA]</scope>
    <source>
        <strain evidence="1">Cflorida</strain>
    </source>
</reference>
<proteinExistence type="predicted"/>
<accession>A0A2S4PQ67</accession>